<dbReference type="PANTHER" id="PTHR45947">
    <property type="entry name" value="SULFOQUINOVOSYL TRANSFERASE SQD2"/>
    <property type="match status" value="1"/>
</dbReference>
<accession>A0ABR8SI15</accession>
<protein>
    <submittedName>
        <fullName evidence="2">Glycosyltransferase family 4 protein</fullName>
    </submittedName>
</protein>
<dbReference type="Pfam" id="PF00534">
    <property type="entry name" value="Glycos_transf_1"/>
    <property type="match status" value="1"/>
</dbReference>
<evidence type="ECO:0000313" key="3">
    <source>
        <dbReference type="Proteomes" id="UP000603641"/>
    </source>
</evidence>
<dbReference type="Gene3D" id="3.40.50.2000">
    <property type="entry name" value="Glycogen Phosphorylase B"/>
    <property type="match status" value="2"/>
</dbReference>
<name>A0ABR8SI15_9BACL</name>
<evidence type="ECO:0000313" key="2">
    <source>
        <dbReference type="EMBL" id="MBD7962759.1"/>
    </source>
</evidence>
<gene>
    <name evidence="2" type="ORF">H9648_01745</name>
</gene>
<reference evidence="2 3" key="1">
    <citation type="submission" date="2020-08" db="EMBL/GenBank/DDBJ databases">
        <title>A Genomic Blueprint of the Chicken Gut Microbiome.</title>
        <authorList>
            <person name="Gilroy R."/>
            <person name="Ravi A."/>
            <person name="Getino M."/>
            <person name="Pursley I."/>
            <person name="Horton D.L."/>
            <person name="Alikhan N.-F."/>
            <person name="Baker D."/>
            <person name="Gharbi K."/>
            <person name="Hall N."/>
            <person name="Watson M."/>
            <person name="Adriaenssens E.M."/>
            <person name="Foster-Nyarko E."/>
            <person name="Jarju S."/>
            <person name="Secka A."/>
            <person name="Antonio M."/>
            <person name="Oren A."/>
            <person name="Chaudhuri R."/>
            <person name="La Ragione R.M."/>
            <person name="Hildebrand F."/>
            <person name="Pallen M.J."/>
        </authorList>
    </citation>
    <scope>NUCLEOTIDE SEQUENCE [LARGE SCALE GENOMIC DNA]</scope>
    <source>
        <strain evidence="2 3">Sa2CUA10</strain>
    </source>
</reference>
<dbReference type="Proteomes" id="UP000603641">
    <property type="component" value="Unassembled WGS sequence"/>
</dbReference>
<evidence type="ECO:0000259" key="1">
    <source>
        <dbReference type="Pfam" id="PF00534"/>
    </source>
</evidence>
<dbReference type="CDD" id="cd03801">
    <property type="entry name" value="GT4_PimA-like"/>
    <property type="match status" value="1"/>
</dbReference>
<sequence>MSPFKIGYIDGKASRINERVIDQQWISYLSEHIETIGIPPLRIMRLFKPSLDRFVENLPVSLDILGERLQQLISTYEIKALYVNMPFLVPYLMMARNLYKIDLSIVCIAHSVGSEYWCKQWMTIAPWISEKDVLLVSTESSKRALENISPVYKNAVLTPLCIDNEKIETLARPAGGSMNLLSIGRIENIKNIHILISIFKKILIENKNIHLYIAGDYTGPSKEEINTYKHLLNTLVDDDLKNHIYFVGAIDNEEKHTYFRHADLLVNLSTDPGETFGFNLIEAKVYGLPVVCTAWNGFKELISHGSDGYLIDCDWVDETPKIDEQHAVHLIQTLLGDDELQKEFSKHSKESASRYNYKTVMPKIIEAVSKAVSTEIHDSINFQTGFKKVKDLDDMYHLKHLKNTGLLEETPLSLLVSESTTDVYQWLTKIKPCISHFASSEVLRKVQV</sequence>
<dbReference type="InterPro" id="IPR050194">
    <property type="entry name" value="Glycosyltransferase_grp1"/>
</dbReference>
<keyword evidence="3" id="KW-1185">Reference proteome</keyword>
<dbReference type="PANTHER" id="PTHR45947:SF3">
    <property type="entry name" value="SULFOQUINOVOSYL TRANSFERASE SQD2"/>
    <property type="match status" value="1"/>
</dbReference>
<dbReference type="RefSeq" id="WP_191752061.1">
    <property type="nucleotide sequence ID" value="NZ_JACSQM010000001.1"/>
</dbReference>
<feature type="domain" description="Glycosyl transferase family 1" evidence="1">
    <location>
        <begin position="180"/>
        <end position="350"/>
    </location>
</feature>
<dbReference type="SUPFAM" id="SSF53756">
    <property type="entry name" value="UDP-Glycosyltransferase/glycogen phosphorylase"/>
    <property type="match status" value="1"/>
</dbReference>
<proteinExistence type="predicted"/>
<dbReference type="EMBL" id="JACSQM010000001">
    <property type="protein sequence ID" value="MBD7962759.1"/>
    <property type="molecule type" value="Genomic_DNA"/>
</dbReference>
<organism evidence="2 3">
    <name type="scientific">Fictibacillus norfolkensis</name>
    <dbReference type="NCBI Taxonomy" id="2762233"/>
    <lineage>
        <taxon>Bacteria</taxon>
        <taxon>Bacillati</taxon>
        <taxon>Bacillota</taxon>
        <taxon>Bacilli</taxon>
        <taxon>Bacillales</taxon>
        <taxon>Fictibacillaceae</taxon>
        <taxon>Fictibacillus</taxon>
    </lineage>
</organism>
<comment type="caution">
    <text evidence="2">The sequence shown here is derived from an EMBL/GenBank/DDBJ whole genome shotgun (WGS) entry which is preliminary data.</text>
</comment>
<dbReference type="InterPro" id="IPR001296">
    <property type="entry name" value="Glyco_trans_1"/>
</dbReference>